<dbReference type="EMBL" id="CP136891">
    <property type="protein sequence ID" value="WOK96510.1"/>
    <property type="molecule type" value="Genomic_DNA"/>
</dbReference>
<accession>A0AAQ3Q313</accession>
<protein>
    <submittedName>
        <fullName evidence="7">LOB domain-containing protein 6</fullName>
    </submittedName>
</protein>
<keyword evidence="3" id="KW-0217">Developmental protein</keyword>
<dbReference type="PANTHER" id="PTHR31301:SF83">
    <property type="entry name" value="PROTEIN ASYMMETRIC LEAVES 2"/>
    <property type="match status" value="1"/>
</dbReference>
<reference evidence="7 8" key="1">
    <citation type="submission" date="2023-10" db="EMBL/GenBank/DDBJ databases">
        <title>Chromosome-scale genome assembly provides insights into flower coloration mechanisms of Canna indica.</title>
        <authorList>
            <person name="Li C."/>
        </authorList>
    </citation>
    <scope>NUCLEOTIDE SEQUENCE [LARGE SCALE GENOMIC DNA]</scope>
    <source>
        <tissue evidence="7">Flower</tissue>
    </source>
</reference>
<proteinExistence type="inferred from homology"/>
<dbReference type="Proteomes" id="UP001327560">
    <property type="component" value="Chromosome 2"/>
</dbReference>
<evidence type="ECO:0000313" key="8">
    <source>
        <dbReference type="Proteomes" id="UP001327560"/>
    </source>
</evidence>
<comment type="subcellular location">
    <subcellularLocation>
        <location evidence="1">Nucleus</location>
    </subcellularLocation>
</comment>
<dbReference type="InterPro" id="IPR004883">
    <property type="entry name" value="LOB"/>
</dbReference>
<evidence type="ECO:0000256" key="4">
    <source>
        <dbReference type="ARBA" id="ARBA00023242"/>
    </source>
</evidence>
<feature type="coiled-coil region" evidence="5">
    <location>
        <begin position="90"/>
        <end position="117"/>
    </location>
</feature>
<dbReference type="PROSITE" id="PS50891">
    <property type="entry name" value="LOB"/>
    <property type="match status" value="1"/>
</dbReference>
<keyword evidence="5" id="KW-0175">Coiled coil</keyword>
<keyword evidence="4" id="KW-0539">Nucleus</keyword>
<sequence>MVWGAASPTRPCAACKLLRRKCQPDCALAPYFPPDQPQKFAHVHRVFGASNVTKLLNEVHPHQREDAVNSLAYEADMRLRCPVYGCAGAIFVLQEQLRQLQLDLALANAELSELRQQLAAAVPAGNGPVDFNRPAGFGFNHFDLSPAVSKANRYQGAMLRGDYDDESVDGLAAATNHVAAGGACGHTGGEAAALIVSAGSVLPSMGEQFLKPGMAGGYQRPAFPSCSRY</sequence>
<dbReference type="AlphaFoldDB" id="A0AAQ3Q313"/>
<evidence type="ECO:0000256" key="5">
    <source>
        <dbReference type="SAM" id="Coils"/>
    </source>
</evidence>
<keyword evidence="8" id="KW-1185">Reference proteome</keyword>
<feature type="domain" description="LOB" evidence="6">
    <location>
        <begin position="10"/>
        <end position="111"/>
    </location>
</feature>
<gene>
    <name evidence="7" type="ORF">Cni_G05217</name>
</gene>
<name>A0AAQ3Q313_9LILI</name>
<dbReference type="Pfam" id="PF03195">
    <property type="entry name" value="LOB"/>
    <property type="match status" value="1"/>
</dbReference>
<organism evidence="7 8">
    <name type="scientific">Canna indica</name>
    <name type="common">Indian-shot</name>
    <dbReference type="NCBI Taxonomy" id="4628"/>
    <lineage>
        <taxon>Eukaryota</taxon>
        <taxon>Viridiplantae</taxon>
        <taxon>Streptophyta</taxon>
        <taxon>Embryophyta</taxon>
        <taxon>Tracheophyta</taxon>
        <taxon>Spermatophyta</taxon>
        <taxon>Magnoliopsida</taxon>
        <taxon>Liliopsida</taxon>
        <taxon>Zingiberales</taxon>
        <taxon>Cannaceae</taxon>
        <taxon>Canna</taxon>
    </lineage>
</organism>
<evidence type="ECO:0000256" key="2">
    <source>
        <dbReference type="ARBA" id="ARBA00005474"/>
    </source>
</evidence>
<evidence type="ECO:0000259" key="6">
    <source>
        <dbReference type="PROSITE" id="PS50891"/>
    </source>
</evidence>
<comment type="similarity">
    <text evidence="2">Belongs to the LOB domain-containing protein family.</text>
</comment>
<evidence type="ECO:0000256" key="3">
    <source>
        <dbReference type="ARBA" id="ARBA00022473"/>
    </source>
</evidence>
<evidence type="ECO:0000313" key="7">
    <source>
        <dbReference type="EMBL" id="WOK96510.1"/>
    </source>
</evidence>
<evidence type="ECO:0000256" key="1">
    <source>
        <dbReference type="ARBA" id="ARBA00004123"/>
    </source>
</evidence>
<dbReference type="PANTHER" id="PTHR31301">
    <property type="entry name" value="LOB DOMAIN-CONTAINING PROTEIN 4-RELATED"/>
    <property type="match status" value="1"/>
</dbReference>
<dbReference type="GO" id="GO:0005634">
    <property type="term" value="C:nucleus"/>
    <property type="evidence" value="ECO:0007669"/>
    <property type="project" value="UniProtKB-SubCell"/>
</dbReference>